<reference evidence="2" key="1">
    <citation type="submission" date="2016-10" db="EMBL/GenBank/DDBJ databases">
        <authorList>
            <person name="Varghese N."/>
            <person name="Submissions S."/>
        </authorList>
    </citation>
    <scope>NUCLEOTIDE SEQUENCE [LARGE SCALE GENOMIC DNA]</scope>
    <source>
        <strain evidence="2">8N4</strain>
    </source>
</reference>
<accession>A0A1H9M0C3</accession>
<dbReference type="AlphaFoldDB" id="A0A1H9M0C3"/>
<gene>
    <name evidence="1" type="ORF">SAMN05216522_11323</name>
</gene>
<proteinExistence type="predicted"/>
<organism evidence="1 2">
    <name type="scientific">Rosenbergiella nectarea</name>
    <dbReference type="NCBI Taxonomy" id="988801"/>
    <lineage>
        <taxon>Bacteria</taxon>
        <taxon>Pseudomonadati</taxon>
        <taxon>Pseudomonadota</taxon>
        <taxon>Gammaproteobacteria</taxon>
        <taxon>Enterobacterales</taxon>
        <taxon>Erwiniaceae</taxon>
        <taxon>Rosenbergiella</taxon>
    </lineage>
</organism>
<evidence type="ECO:0000313" key="1">
    <source>
        <dbReference type="EMBL" id="SER17118.1"/>
    </source>
</evidence>
<keyword evidence="2" id="KW-1185">Reference proteome</keyword>
<dbReference type="EMBL" id="FOGC01000013">
    <property type="protein sequence ID" value="SER17118.1"/>
    <property type="molecule type" value="Genomic_DNA"/>
</dbReference>
<evidence type="ECO:0000313" key="2">
    <source>
        <dbReference type="Proteomes" id="UP000242515"/>
    </source>
</evidence>
<protein>
    <submittedName>
        <fullName evidence="1">Uncharacterized protein</fullName>
    </submittedName>
</protein>
<dbReference type="RefSeq" id="WP_177173173.1">
    <property type="nucleotide sequence ID" value="NZ_FOGC01000013.1"/>
</dbReference>
<dbReference type="STRING" id="988801.SAMN05216522_11323"/>
<sequence length="57" mass="5947">MGPSTIMQVAAAARFRDDYGAKAISQPINVTPSLPLRSFPVVQSVSIAAIGGQHHAD</sequence>
<name>A0A1H9M0C3_9GAMM</name>
<dbReference type="Proteomes" id="UP000242515">
    <property type="component" value="Unassembled WGS sequence"/>
</dbReference>